<evidence type="ECO:0000256" key="14">
    <source>
        <dbReference type="HAMAP-Rule" id="MF_01588"/>
    </source>
</evidence>
<feature type="binding site" evidence="14">
    <location>
        <begin position="73"/>
        <end position="77"/>
    </location>
    <ligand>
        <name>NAD(+)</name>
        <dbReference type="ChEBI" id="CHEBI:57540"/>
    </ligand>
</feature>
<evidence type="ECO:0000256" key="2">
    <source>
        <dbReference type="ARBA" id="ARBA00012722"/>
    </source>
</evidence>
<comment type="similarity">
    <text evidence="13 14">Belongs to the NAD-dependent DNA ligase family. LigA subfamily.</text>
</comment>
<keyword evidence="6 14" id="KW-0479">Metal-binding</keyword>
<evidence type="ECO:0000256" key="3">
    <source>
        <dbReference type="ARBA" id="ARBA00013308"/>
    </source>
</evidence>
<evidence type="ECO:0000256" key="5">
    <source>
        <dbReference type="ARBA" id="ARBA00022705"/>
    </source>
</evidence>
<feature type="binding site" evidence="14">
    <location>
        <position position="208"/>
    </location>
    <ligand>
        <name>NAD(+)</name>
        <dbReference type="ChEBI" id="CHEBI:57540"/>
    </ligand>
</feature>
<dbReference type="InterPro" id="IPR010994">
    <property type="entry name" value="RuvA_2-like"/>
</dbReference>
<dbReference type="Pfam" id="PF22745">
    <property type="entry name" value="Nlig-Ia"/>
    <property type="match status" value="1"/>
</dbReference>
<comment type="cofactor">
    <cofactor evidence="14">
        <name>Mg(2+)</name>
        <dbReference type="ChEBI" id="CHEBI:18420"/>
    </cofactor>
    <cofactor evidence="14">
        <name>Mn(2+)</name>
        <dbReference type="ChEBI" id="CHEBI:29035"/>
    </cofactor>
</comment>
<dbReference type="SUPFAM" id="SSF56091">
    <property type="entry name" value="DNA ligase/mRNA capping enzyme, catalytic domain"/>
    <property type="match status" value="1"/>
</dbReference>
<keyword evidence="14" id="KW-0464">Manganese</keyword>
<name>A0A833H074_9LEPT</name>
<dbReference type="CDD" id="cd17748">
    <property type="entry name" value="BRCT_DNA_ligase_like"/>
    <property type="match status" value="1"/>
</dbReference>
<keyword evidence="4 14" id="KW-0436">Ligase</keyword>
<feature type="binding site" evidence="14">
    <location>
        <position position="460"/>
    </location>
    <ligand>
        <name>Zn(2+)</name>
        <dbReference type="ChEBI" id="CHEBI:29105"/>
    </ligand>
</feature>
<evidence type="ECO:0000256" key="6">
    <source>
        <dbReference type="ARBA" id="ARBA00022723"/>
    </source>
</evidence>
<dbReference type="Gene3D" id="3.40.50.10190">
    <property type="entry name" value="BRCT domain"/>
    <property type="match status" value="1"/>
</dbReference>
<feature type="region of interest" description="Disordered" evidence="15">
    <location>
        <begin position="1"/>
        <end position="43"/>
    </location>
</feature>
<keyword evidence="11 14" id="KW-0234">DNA repair</keyword>
<feature type="binding site" evidence="14">
    <location>
        <position position="327"/>
    </location>
    <ligand>
        <name>NAD(+)</name>
        <dbReference type="ChEBI" id="CHEBI:57540"/>
    </ligand>
</feature>
<dbReference type="Gene3D" id="2.40.50.140">
    <property type="entry name" value="Nucleic acid-binding proteins"/>
    <property type="match status" value="1"/>
</dbReference>
<dbReference type="InterPro" id="IPR036420">
    <property type="entry name" value="BRCT_dom_sf"/>
</dbReference>
<dbReference type="SUPFAM" id="SSF50249">
    <property type="entry name" value="Nucleic acid-binding proteins"/>
    <property type="match status" value="1"/>
</dbReference>
<dbReference type="GO" id="GO:0046872">
    <property type="term" value="F:metal ion binding"/>
    <property type="evidence" value="ECO:0007669"/>
    <property type="project" value="UniProtKB-KW"/>
</dbReference>
<comment type="catalytic activity">
    <reaction evidence="12 14">
        <text>NAD(+) + (deoxyribonucleotide)n-3'-hydroxyl + 5'-phospho-(deoxyribonucleotide)m = (deoxyribonucleotide)n+m + AMP + beta-nicotinamide D-nucleotide.</text>
        <dbReference type="EC" id="6.5.1.2"/>
    </reaction>
</comment>
<dbReference type="PIRSF" id="PIRSF001604">
    <property type="entry name" value="LigA"/>
    <property type="match status" value="1"/>
</dbReference>
<dbReference type="SMART" id="SM00292">
    <property type="entry name" value="BRCT"/>
    <property type="match status" value="1"/>
</dbReference>
<evidence type="ECO:0000256" key="12">
    <source>
        <dbReference type="ARBA" id="ARBA00034005"/>
    </source>
</evidence>
<evidence type="ECO:0000256" key="7">
    <source>
        <dbReference type="ARBA" id="ARBA00022763"/>
    </source>
</evidence>
<dbReference type="NCBIfam" id="TIGR00575">
    <property type="entry name" value="dnlj"/>
    <property type="match status" value="1"/>
</dbReference>
<dbReference type="Pfam" id="PF03120">
    <property type="entry name" value="OB_DNA_ligase"/>
    <property type="match status" value="1"/>
</dbReference>
<proteinExistence type="inferred from homology"/>
<feature type="active site" description="N6-AMP-lysine intermediate" evidence="14">
    <location>
        <position position="153"/>
    </location>
</feature>
<keyword evidence="10 14" id="KW-0520">NAD</keyword>
<dbReference type="CDD" id="cd00114">
    <property type="entry name" value="LIGANc"/>
    <property type="match status" value="1"/>
</dbReference>
<dbReference type="InterPro" id="IPR001679">
    <property type="entry name" value="DNA_ligase"/>
</dbReference>
<keyword evidence="5 14" id="KW-0235">DNA replication</keyword>
<dbReference type="SUPFAM" id="SSF52113">
    <property type="entry name" value="BRCT domain"/>
    <property type="match status" value="1"/>
</dbReference>
<reference evidence="17 18" key="1">
    <citation type="submission" date="2019-10" db="EMBL/GenBank/DDBJ databases">
        <title>Extracellular Electron Transfer in a Candidatus Methanoperedens spp. Enrichment Culture.</title>
        <authorList>
            <person name="Berger S."/>
            <person name="Rangel Shaw D."/>
            <person name="Berben T."/>
            <person name="In 'T Zandt M."/>
            <person name="Frank J."/>
            <person name="Reimann J."/>
            <person name="Jetten M.S.M."/>
            <person name="Welte C.U."/>
        </authorList>
    </citation>
    <scope>NUCLEOTIDE SEQUENCE [LARGE SCALE GENOMIC DNA]</scope>
    <source>
        <strain evidence="17">SB12</strain>
    </source>
</reference>
<dbReference type="Pfam" id="PF00533">
    <property type="entry name" value="BRCT"/>
    <property type="match status" value="1"/>
</dbReference>
<dbReference type="EC" id="6.5.1.2" evidence="2 14"/>
<sequence>MAAAKSSKKKAAASGKKAGSPSSRSEITPSVEPPVRPKEHDPDSIGRYMLDLAEFLRYHQYLYYVKNEPVLADRTFDRLLDELRELEASHPTLAPENSPTTTVGSDLEHDFPRFEHKIRVLSLTNTYSTEEAMEWARKMHDAGDDVRFNVQWKVDGATLVLYYEKGRLKHGVTRGSGNIGDDITPNAKTIRSIPVDLKEPVNLIVRGEAYMTYADFERFNEESGSIYANPRNLTSGSLKQKKSSATARRPIRWVAFDLNFIDWKSGEPDAATSVSTDSEALAYGAKLGLPVFEQNRTVAYDELEKTIELFRKKADTVDFPVDGLVLKVDDRELREKLGFTSASPRWAVALKFEPEMAETTVEEIEVFVGRTGRVTPRARLKPVQLAGTTVTYATLHNADYIARLDVRVGARVIVSKRGEIIPAVEEVVDPGSGPAYEFPGVCPSCKTELKREEDVVDRYCPNPECEEKLIHGLIFFCGRKQMDIAGLGEKTLRTLFRAGLIRTIEDIYTFEKRREDAETIEGFGKKSVQLIVDGVAESKKKDMRRLLPALGLREIGPAVTDILIREGYRSIERIFELIDAKDAEERLNAMHGIGKETASEILRQLRDKKTRKRITALEKFGLNFSVPEPVADSSIKKIFAGQTWCVTGSFAHFKPREKAMEEVELRGGSTTSAVSSKTTHLLAGEKAGSKLQKAEQLGVTVVSEEEFLKLISGA</sequence>
<feature type="binding site" evidence="14">
    <location>
        <begin position="122"/>
        <end position="123"/>
    </location>
    <ligand>
        <name>NAD(+)</name>
        <dbReference type="ChEBI" id="CHEBI:57540"/>
    </ligand>
</feature>
<keyword evidence="8 14" id="KW-0862">Zinc</keyword>
<evidence type="ECO:0000256" key="10">
    <source>
        <dbReference type="ARBA" id="ARBA00023027"/>
    </source>
</evidence>
<dbReference type="InterPro" id="IPR001357">
    <property type="entry name" value="BRCT_dom"/>
</dbReference>
<dbReference type="HAMAP" id="MF_01588">
    <property type="entry name" value="DNA_ligase_A"/>
    <property type="match status" value="1"/>
</dbReference>
<dbReference type="PANTHER" id="PTHR23389">
    <property type="entry name" value="CHROMOSOME TRANSMISSION FIDELITY FACTOR 18"/>
    <property type="match status" value="1"/>
</dbReference>
<feature type="compositionally biased region" description="Basic residues" evidence="15">
    <location>
        <begin position="1"/>
        <end position="11"/>
    </location>
</feature>
<evidence type="ECO:0000259" key="16">
    <source>
        <dbReference type="PROSITE" id="PS50172"/>
    </source>
</evidence>
<dbReference type="Proteomes" id="UP000460298">
    <property type="component" value="Unassembled WGS sequence"/>
</dbReference>
<protein>
    <recommendedName>
        <fullName evidence="3 14">DNA ligase</fullName>
        <ecNumber evidence="2 14">6.5.1.2</ecNumber>
    </recommendedName>
    <alternativeName>
        <fullName evidence="14">Polydeoxyribonucleotide synthase [NAD(+)]</fullName>
    </alternativeName>
</protein>
<feature type="binding site" evidence="14">
    <location>
        <position position="445"/>
    </location>
    <ligand>
        <name>Zn(2+)</name>
        <dbReference type="ChEBI" id="CHEBI:29105"/>
    </ligand>
</feature>
<evidence type="ECO:0000256" key="11">
    <source>
        <dbReference type="ARBA" id="ARBA00023204"/>
    </source>
</evidence>
<evidence type="ECO:0000256" key="9">
    <source>
        <dbReference type="ARBA" id="ARBA00022842"/>
    </source>
</evidence>
<dbReference type="FunFam" id="2.40.50.140:FF:000012">
    <property type="entry name" value="DNA ligase"/>
    <property type="match status" value="1"/>
</dbReference>
<feature type="domain" description="BRCT" evidence="16">
    <location>
        <begin position="634"/>
        <end position="714"/>
    </location>
</feature>
<dbReference type="Gene3D" id="6.20.10.30">
    <property type="match status" value="1"/>
</dbReference>
<dbReference type="AlphaFoldDB" id="A0A833H074"/>
<dbReference type="Pfam" id="PF14520">
    <property type="entry name" value="HHH_5"/>
    <property type="match status" value="2"/>
</dbReference>
<keyword evidence="9 14" id="KW-0460">Magnesium</keyword>
<feature type="binding site" evidence="14">
    <location>
        <position position="174"/>
    </location>
    <ligand>
        <name>NAD(+)</name>
        <dbReference type="ChEBI" id="CHEBI:57540"/>
    </ligand>
</feature>
<dbReference type="GO" id="GO:0005829">
    <property type="term" value="C:cytosol"/>
    <property type="evidence" value="ECO:0007669"/>
    <property type="project" value="TreeGrafter"/>
</dbReference>
<evidence type="ECO:0000256" key="15">
    <source>
        <dbReference type="SAM" id="MobiDB-lite"/>
    </source>
</evidence>
<dbReference type="InterPro" id="IPR013839">
    <property type="entry name" value="DNAligase_adenylation"/>
</dbReference>
<organism evidence="17 18">
    <name type="scientific">Leptonema illini</name>
    <dbReference type="NCBI Taxonomy" id="183"/>
    <lineage>
        <taxon>Bacteria</taxon>
        <taxon>Pseudomonadati</taxon>
        <taxon>Spirochaetota</taxon>
        <taxon>Spirochaetia</taxon>
        <taxon>Leptospirales</taxon>
        <taxon>Leptospiraceae</taxon>
        <taxon>Leptonema</taxon>
    </lineage>
</organism>
<dbReference type="SMART" id="SM00532">
    <property type="entry name" value="LIGANc"/>
    <property type="match status" value="1"/>
</dbReference>
<dbReference type="Pfam" id="PF01653">
    <property type="entry name" value="DNA_ligase_aden"/>
    <property type="match status" value="1"/>
</dbReference>
<dbReference type="InterPro" id="IPR013840">
    <property type="entry name" value="DNAligase_N"/>
</dbReference>
<dbReference type="GO" id="GO:0006281">
    <property type="term" value="P:DNA repair"/>
    <property type="evidence" value="ECO:0007669"/>
    <property type="project" value="UniProtKB-KW"/>
</dbReference>
<dbReference type="InterPro" id="IPR004150">
    <property type="entry name" value="NAD_DNA_ligase_OB"/>
</dbReference>
<accession>A0A833H074</accession>
<dbReference type="Pfam" id="PF03119">
    <property type="entry name" value="DNA_ligase_ZBD"/>
    <property type="match status" value="1"/>
</dbReference>
<dbReference type="PANTHER" id="PTHR23389:SF9">
    <property type="entry name" value="DNA LIGASE"/>
    <property type="match status" value="1"/>
</dbReference>
<evidence type="ECO:0000256" key="13">
    <source>
        <dbReference type="ARBA" id="ARBA00060881"/>
    </source>
</evidence>
<dbReference type="Gene3D" id="3.30.470.30">
    <property type="entry name" value="DNA ligase/mRNA capping enzyme"/>
    <property type="match status" value="1"/>
</dbReference>
<dbReference type="GO" id="GO:0006260">
    <property type="term" value="P:DNA replication"/>
    <property type="evidence" value="ECO:0007669"/>
    <property type="project" value="UniProtKB-KW"/>
</dbReference>
<dbReference type="SUPFAM" id="SSF47781">
    <property type="entry name" value="RuvA domain 2-like"/>
    <property type="match status" value="1"/>
</dbReference>
<evidence type="ECO:0000256" key="4">
    <source>
        <dbReference type="ARBA" id="ARBA00022598"/>
    </source>
</evidence>
<comment type="caution">
    <text evidence="17">The sequence shown here is derived from an EMBL/GenBank/DDBJ whole genome shotgun (WGS) entry which is preliminary data.</text>
</comment>
<feature type="binding site" evidence="14">
    <location>
        <position position="465"/>
    </location>
    <ligand>
        <name>Zn(2+)</name>
        <dbReference type="ChEBI" id="CHEBI:29105"/>
    </ligand>
</feature>
<dbReference type="Gene3D" id="1.10.287.610">
    <property type="entry name" value="Helix hairpin bin"/>
    <property type="match status" value="1"/>
</dbReference>
<dbReference type="InterPro" id="IPR012340">
    <property type="entry name" value="NA-bd_OB-fold"/>
</dbReference>
<feature type="binding site" evidence="14">
    <location>
        <position position="351"/>
    </location>
    <ligand>
        <name>NAD(+)</name>
        <dbReference type="ChEBI" id="CHEBI:57540"/>
    </ligand>
</feature>
<comment type="caution">
    <text evidence="14">Lacks conserved residue(s) required for the propagation of feature annotation.</text>
</comment>
<dbReference type="NCBIfam" id="NF005932">
    <property type="entry name" value="PRK07956.1"/>
    <property type="match status" value="1"/>
</dbReference>
<evidence type="ECO:0000256" key="1">
    <source>
        <dbReference type="ARBA" id="ARBA00004067"/>
    </source>
</evidence>
<keyword evidence="7 14" id="KW-0227">DNA damage</keyword>
<gene>
    <name evidence="14 17" type="primary">ligA</name>
    <name evidence="17" type="ORF">F9K24_14125</name>
</gene>
<feature type="binding site" evidence="14">
    <location>
        <position position="442"/>
    </location>
    <ligand>
        <name>Zn(2+)</name>
        <dbReference type="ChEBI" id="CHEBI:29105"/>
    </ligand>
</feature>
<feature type="compositionally biased region" description="Low complexity" evidence="15">
    <location>
        <begin position="12"/>
        <end position="23"/>
    </location>
</feature>
<dbReference type="Gene3D" id="1.10.150.20">
    <property type="entry name" value="5' to 3' exonuclease, C-terminal subdomain"/>
    <property type="match status" value="2"/>
</dbReference>
<dbReference type="InterPro" id="IPR004149">
    <property type="entry name" value="Znf_DNAligase_C4"/>
</dbReference>
<comment type="function">
    <text evidence="1 14">DNA ligase that catalyzes the formation of phosphodiester linkages between 5'-phosphoryl and 3'-hydroxyl groups in double-stranded DNA using NAD as a coenzyme and as the energy source for the reaction. It is essential for DNA replication and repair of damaged DNA.</text>
</comment>
<dbReference type="GO" id="GO:0003911">
    <property type="term" value="F:DNA ligase (NAD+) activity"/>
    <property type="evidence" value="ECO:0007669"/>
    <property type="project" value="UniProtKB-UniRule"/>
</dbReference>
<evidence type="ECO:0000313" key="17">
    <source>
        <dbReference type="EMBL" id="KAB2931373.1"/>
    </source>
</evidence>
<dbReference type="PROSITE" id="PS50172">
    <property type="entry name" value="BRCT"/>
    <property type="match status" value="1"/>
</dbReference>
<dbReference type="EMBL" id="WBUI01000014">
    <property type="protein sequence ID" value="KAB2931373.1"/>
    <property type="molecule type" value="Genomic_DNA"/>
</dbReference>
<evidence type="ECO:0000256" key="8">
    <source>
        <dbReference type="ARBA" id="ARBA00022833"/>
    </source>
</evidence>
<evidence type="ECO:0000313" key="18">
    <source>
        <dbReference type="Proteomes" id="UP000460298"/>
    </source>
</evidence>